<dbReference type="CTD" id="35339"/>
<evidence type="ECO:0000256" key="2">
    <source>
        <dbReference type="ARBA" id="ARBA00022741"/>
    </source>
</evidence>
<dbReference type="InParanoid" id="A0A7E5VED3"/>
<dbReference type="FunFam" id="1.20.120.1080:FF:000002">
    <property type="entry name" value="Putative ATP-dependent RNA helicase DHX36"/>
    <property type="match status" value="1"/>
</dbReference>
<dbReference type="InterPro" id="IPR011545">
    <property type="entry name" value="DEAD/DEAH_box_helicase_dom"/>
</dbReference>
<dbReference type="AlphaFoldDB" id="A0A7E5VED3"/>
<keyword evidence="11" id="KW-1185">Reference proteome</keyword>
<accession>A0A7E5VED3</accession>
<dbReference type="KEGG" id="tnl:113493060"/>
<dbReference type="InterPro" id="IPR048333">
    <property type="entry name" value="HA2_WH"/>
</dbReference>
<evidence type="ECO:0000259" key="10">
    <source>
        <dbReference type="PROSITE" id="PS51194"/>
    </source>
</evidence>
<gene>
    <name evidence="12" type="primary">LOC113493060</name>
</gene>
<feature type="region of interest" description="Disordered" evidence="8">
    <location>
        <begin position="1"/>
        <end position="25"/>
    </location>
</feature>
<reference evidence="12" key="1">
    <citation type="submission" date="2025-08" db="UniProtKB">
        <authorList>
            <consortium name="RefSeq"/>
        </authorList>
    </citation>
    <scope>IDENTIFICATION</scope>
</reference>
<evidence type="ECO:0000256" key="5">
    <source>
        <dbReference type="ARBA" id="ARBA00022840"/>
    </source>
</evidence>
<dbReference type="PANTHER" id="PTHR18934:SF237">
    <property type="entry name" value="ATP-DEPENDENT DNA_RNA HELICASE DHX36"/>
    <property type="match status" value="1"/>
</dbReference>
<dbReference type="EC" id="3.6.4.13" evidence="1"/>
<dbReference type="FunCoup" id="A0A7E5VED3">
    <property type="interactions" value="2338"/>
</dbReference>
<dbReference type="InterPro" id="IPR014001">
    <property type="entry name" value="Helicase_ATP-bd"/>
</dbReference>
<evidence type="ECO:0000256" key="6">
    <source>
        <dbReference type="ARBA" id="ARBA00022884"/>
    </source>
</evidence>
<evidence type="ECO:0000256" key="4">
    <source>
        <dbReference type="ARBA" id="ARBA00022806"/>
    </source>
</evidence>
<dbReference type="InterPro" id="IPR007502">
    <property type="entry name" value="Helicase-assoc_dom"/>
</dbReference>
<dbReference type="Pfam" id="PF04408">
    <property type="entry name" value="WHD_HA2"/>
    <property type="match status" value="1"/>
</dbReference>
<dbReference type="PANTHER" id="PTHR18934">
    <property type="entry name" value="ATP-DEPENDENT RNA HELICASE"/>
    <property type="match status" value="1"/>
</dbReference>
<feature type="domain" description="Helicase ATP-binding" evidence="9">
    <location>
        <begin position="249"/>
        <end position="417"/>
    </location>
</feature>
<dbReference type="CDD" id="cd17917">
    <property type="entry name" value="DEXHc_RHA-like"/>
    <property type="match status" value="1"/>
</dbReference>
<dbReference type="GO" id="GO:0005737">
    <property type="term" value="C:cytoplasm"/>
    <property type="evidence" value="ECO:0007669"/>
    <property type="project" value="TreeGrafter"/>
</dbReference>
<feature type="region of interest" description="Disordered" evidence="8">
    <location>
        <begin position="1037"/>
        <end position="1065"/>
    </location>
</feature>
<keyword evidence="6" id="KW-0694">RNA-binding</keyword>
<organism evidence="11 12">
    <name type="scientific">Trichoplusia ni</name>
    <name type="common">Cabbage looper</name>
    <dbReference type="NCBI Taxonomy" id="7111"/>
    <lineage>
        <taxon>Eukaryota</taxon>
        <taxon>Metazoa</taxon>
        <taxon>Ecdysozoa</taxon>
        <taxon>Arthropoda</taxon>
        <taxon>Hexapoda</taxon>
        <taxon>Insecta</taxon>
        <taxon>Pterygota</taxon>
        <taxon>Neoptera</taxon>
        <taxon>Endopterygota</taxon>
        <taxon>Lepidoptera</taxon>
        <taxon>Glossata</taxon>
        <taxon>Ditrysia</taxon>
        <taxon>Noctuoidea</taxon>
        <taxon>Noctuidae</taxon>
        <taxon>Plusiinae</taxon>
        <taxon>Trichoplusia</taxon>
    </lineage>
</organism>
<dbReference type="Pfam" id="PF00271">
    <property type="entry name" value="Helicase_C"/>
    <property type="match status" value="1"/>
</dbReference>
<feature type="compositionally biased region" description="Low complexity" evidence="8">
    <location>
        <begin position="1055"/>
        <end position="1065"/>
    </location>
</feature>
<evidence type="ECO:0000256" key="8">
    <source>
        <dbReference type="SAM" id="MobiDB-lite"/>
    </source>
</evidence>
<proteinExistence type="inferred from homology"/>
<name>A0A7E5VED3_TRINI</name>
<dbReference type="GO" id="GO:0005634">
    <property type="term" value="C:nucleus"/>
    <property type="evidence" value="ECO:0007669"/>
    <property type="project" value="TreeGrafter"/>
</dbReference>
<feature type="compositionally biased region" description="Basic and acidic residues" evidence="8">
    <location>
        <begin position="15"/>
        <end position="25"/>
    </location>
</feature>
<dbReference type="Proteomes" id="UP000322000">
    <property type="component" value="Chromosome 1"/>
</dbReference>
<comment type="similarity">
    <text evidence="7">Belongs to the DExH box helicase family.</text>
</comment>
<dbReference type="SMART" id="SM00847">
    <property type="entry name" value="HA2"/>
    <property type="match status" value="1"/>
</dbReference>
<feature type="compositionally biased region" description="Acidic residues" evidence="8">
    <location>
        <begin position="1037"/>
        <end position="1054"/>
    </location>
</feature>
<dbReference type="GO" id="GO:0016787">
    <property type="term" value="F:hydrolase activity"/>
    <property type="evidence" value="ECO:0007669"/>
    <property type="project" value="UniProtKB-KW"/>
</dbReference>
<dbReference type="CDD" id="cd18791">
    <property type="entry name" value="SF2_C_RHA"/>
    <property type="match status" value="1"/>
</dbReference>
<dbReference type="Gene3D" id="1.20.120.1080">
    <property type="match status" value="1"/>
</dbReference>
<keyword evidence="4" id="KW-0347">Helicase</keyword>
<dbReference type="InterPro" id="IPR027417">
    <property type="entry name" value="P-loop_NTPase"/>
</dbReference>
<evidence type="ECO:0000256" key="7">
    <source>
        <dbReference type="ARBA" id="ARBA00060772"/>
    </source>
</evidence>
<keyword evidence="2" id="KW-0547">Nucleotide-binding</keyword>
<dbReference type="InterPro" id="IPR002464">
    <property type="entry name" value="DNA/RNA_helicase_DEAH_CS"/>
</dbReference>
<dbReference type="Gene3D" id="3.40.50.300">
    <property type="entry name" value="P-loop containing nucleotide triphosphate hydrolases"/>
    <property type="match status" value="2"/>
</dbReference>
<dbReference type="PROSITE" id="PS51192">
    <property type="entry name" value="HELICASE_ATP_BIND_1"/>
    <property type="match status" value="1"/>
</dbReference>
<evidence type="ECO:0000256" key="3">
    <source>
        <dbReference type="ARBA" id="ARBA00022801"/>
    </source>
</evidence>
<dbReference type="PROSITE" id="PS51194">
    <property type="entry name" value="HELICASE_CTER"/>
    <property type="match status" value="1"/>
</dbReference>
<sequence>MSRRGGWNRSSYKNVNKDRPRGLRGKDIGMYYKNLQMRNGNRTKKNLDITINLTIPPAVLTSLQKNIESIKKIAKEHQIDIQPPKPLKIVEIKQEVSPESFDHKFAPPSGVPLMRNFGDPSISEEPSTSSSFIKSEDVKVEIKEEVMESSFTEDQDPEPGHSDQRLVSALKGAGDYKYGYEDIITGTFQEKLDECLSKGVTISMENEDISALNESIYESYQSKINTPEYKKFKKFRKILPTYKKSEELLKVFNENQVVVVSGETGCGKSTQIPQIILDDAIINKRGANIHILVTQPRRIAASSLATRVAEERNESLGISVGYAVRLEKSEARPRASIMFCTTGILLAELETNQGLTNYSHVILDEVHERDTHIDLSMFMLKQVLKKRKDLKLILMSATIEADKLCSYFDGCPMMHIEGLAYPVKDIYLEEILQMTKFTLPEEPAQGRGNQHVKPWQRSKMKKQAAEMQMDIQYKAEIAPWLESIKKKLDRSVYQTLQNAKIEELNIDLIYELLIHISKGDPGAVLVFLPGIGEISKLLRKMDESTFFSRDRYEIYPLHSKLPSLEQRKIFQKPPDGIRKIIVATNIAETSITIDDIVYVVDCGKIKYSGLNIEDNVSTLQTEWIAQANLRQRRGRAGRCQPGICYHLVTSYRAGKLAERLLPELQRNSLLEPVLAIKQLRLGKAADAMSKMPSPPADTTVQRAVKHLSQVGALDQEETLTPLGWHLARLPVHPAAGKLLLLGTMFGCLDRAASVAAVWGFKDPFQLVIGKEREVDEMKRILSLGEPSDHVAISEAIIRFEQHYNYNHKRVFAREHFLAYNTLGLLSEMKNQFGHNLKQMGFLSSGDVTSAWENRNRDNLSLFKAIVAASLYPNIATVRWGRTNSRNPSRPPRVKVRTPEDGPINIHPSSVMASKPYGFQSGYSSGPEPGANWLVYWLKQRSSDLFLIDVTLVYTLPFLFFGEFVVSEAGPSDYCVLISSVKVTCKKTTLELLWQMRSLLDQVLASKIGDRSPCWTRNNHFENKVLDSVKELITAEDESAEYIGDEEDDNSESDYSDYGSSWSWRH</sequence>
<dbReference type="SUPFAM" id="SSF52540">
    <property type="entry name" value="P-loop containing nucleoside triphosphate hydrolases"/>
    <property type="match status" value="1"/>
</dbReference>
<keyword evidence="3" id="KW-0378">Hydrolase</keyword>
<evidence type="ECO:0000313" key="12">
    <source>
        <dbReference type="RefSeq" id="XP_026726658.1"/>
    </source>
</evidence>
<feature type="domain" description="Helicase C-terminal" evidence="10">
    <location>
        <begin position="508"/>
        <end position="680"/>
    </location>
</feature>
<dbReference type="GO" id="GO:0005524">
    <property type="term" value="F:ATP binding"/>
    <property type="evidence" value="ECO:0007669"/>
    <property type="project" value="UniProtKB-KW"/>
</dbReference>
<evidence type="ECO:0000259" key="9">
    <source>
        <dbReference type="PROSITE" id="PS51192"/>
    </source>
</evidence>
<dbReference type="GO" id="GO:0003678">
    <property type="term" value="F:DNA helicase activity"/>
    <property type="evidence" value="ECO:0007669"/>
    <property type="project" value="TreeGrafter"/>
</dbReference>
<dbReference type="GO" id="GO:0002151">
    <property type="term" value="F:G-quadruplex RNA binding"/>
    <property type="evidence" value="ECO:0007669"/>
    <property type="project" value="TreeGrafter"/>
</dbReference>
<evidence type="ECO:0000256" key="1">
    <source>
        <dbReference type="ARBA" id="ARBA00012552"/>
    </source>
</evidence>
<dbReference type="PROSITE" id="PS00690">
    <property type="entry name" value="DEAH_ATP_HELICASE"/>
    <property type="match status" value="1"/>
</dbReference>
<dbReference type="GO" id="GO:0003724">
    <property type="term" value="F:RNA helicase activity"/>
    <property type="evidence" value="ECO:0007669"/>
    <property type="project" value="UniProtKB-EC"/>
</dbReference>
<protein>
    <recommendedName>
        <fullName evidence="1">RNA helicase</fullName>
        <ecNumber evidence="1">3.6.4.13</ecNumber>
    </recommendedName>
</protein>
<keyword evidence="5" id="KW-0067">ATP-binding</keyword>
<dbReference type="SMART" id="SM00490">
    <property type="entry name" value="HELICc"/>
    <property type="match status" value="1"/>
</dbReference>
<dbReference type="RefSeq" id="XP_026726658.1">
    <property type="nucleotide sequence ID" value="XM_026870857.1"/>
</dbReference>
<dbReference type="Pfam" id="PF00270">
    <property type="entry name" value="DEAD"/>
    <property type="match status" value="1"/>
</dbReference>
<dbReference type="InterPro" id="IPR001650">
    <property type="entry name" value="Helicase_C-like"/>
</dbReference>
<dbReference type="GO" id="GO:0051880">
    <property type="term" value="F:G-quadruplex DNA binding"/>
    <property type="evidence" value="ECO:0007669"/>
    <property type="project" value="TreeGrafter"/>
</dbReference>
<dbReference type="FunFam" id="3.40.50.300:FF:000526">
    <property type="entry name" value="DExH-box ATP-dependent RNA helicase DExH3"/>
    <property type="match status" value="1"/>
</dbReference>
<dbReference type="GeneID" id="113493060"/>
<evidence type="ECO:0000313" key="11">
    <source>
        <dbReference type="Proteomes" id="UP000322000"/>
    </source>
</evidence>
<dbReference type="OrthoDB" id="5600252at2759"/>
<dbReference type="SMART" id="SM00487">
    <property type="entry name" value="DEXDc"/>
    <property type="match status" value="1"/>
</dbReference>